<dbReference type="Proteomes" id="UP001151760">
    <property type="component" value="Unassembled WGS sequence"/>
</dbReference>
<protein>
    <recommendedName>
        <fullName evidence="5">Reverse transcriptase domain-containing protein</fullName>
    </recommendedName>
</protein>
<evidence type="ECO:0000313" key="3">
    <source>
        <dbReference type="EMBL" id="GJS59225.1"/>
    </source>
</evidence>
<dbReference type="EMBL" id="BQNB010009135">
    <property type="protein sequence ID" value="GJS59225.1"/>
    <property type="molecule type" value="Genomic_DNA"/>
</dbReference>
<sequence length="614" mass="69789">MWERRSLWLRLSITSSVCLQSRPVFQSKPCNFPQTSPSFPQQYLCCEDCGGPHATFECQPMNHSTSFGFDQFQPPQYPVIHQPRQEMSTEMLLAKEKLIKAIRTCLKNNNQPPEEKSIAVLLAEKSILTVMQTLEEKHNDTESMQELLLQLSKDLQTLSNTSNQLKQEEQAAKICTQYWKCPIFDNDDDEEYTIQVREYYKNSLVAITPDFPITNSLIMEDEHLDTILETESDEENESSVEDLKLTPSESEDLSDIESECDVPVCNDFMTFSNPLFDSYNDSTSSNDESSSDEDVPKENFKIYSNPLFDEETIFTKIDPHHFKAESDLIESLLNKDTMITSPKIDFLLEEFAGELALINPIPPGIAETNFDPKEDIHLIKKLLYDNSSPRPPKELNSEISDAIIKSFSSSPIPVKDNDSLIEEIDIFLAADDSIPPGIDSDGYDSEEDNIFLEYEPDPGELTRVVVEDIFREPRVLPTHPTLCQDLDFTLSTDFSGSDLVVSFPSRNRNKTFDPGISIEVQSKRSLSLNKFSISFISDPLSPVLETLLPFSSKIEDKVFKPGILVSKEEKSPHLLSHQGFKAFKIIHNFLNESPMIYGGDMPILDVSYLHFYPL</sequence>
<proteinExistence type="predicted"/>
<gene>
    <name evidence="3" type="ORF">Tco_0654009</name>
</gene>
<organism evidence="3 4">
    <name type="scientific">Tanacetum coccineum</name>
    <dbReference type="NCBI Taxonomy" id="301880"/>
    <lineage>
        <taxon>Eukaryota</taxon>
        <taxon>Viridiplantae</taxon>
        <taxon>Streptophyta</taxon>
        <taxon>Embryophyta</taxon>
        <taxon>Tracheophyta</taxon>
        <taxon>Spermatophyta</taxon>
        <taxon>Magnoliopsida</taxon>
        <taxon>eudicotyledons</taxon>
        <taxon>Gunneridae</taxon>
        <taxon>Pentapetalae</taxon>
        <taxon>asterids</taxon>
        <taxon>campanulids</taxon>
        <taxon>Asterales</taxon>
        <taxon>Asteraceae</taxon>
        <taxon>Asteroideae</taxon>
        <taxon>Anthemideae</taxon>
        <taxon>Anthemidinae</taxon>
        <taxon>Tanacetum</taxon>
    </lineage>
</organism>
<evidence type="ECO:0000313" key="4">
    <source>
        <dbReference type="Proteomes" id="UP001151760"/>
    </source>
</evidence>
<reference evidence="3" key="2">
    <citation type="submission" date="2022-01" db="EMBL/GenBank/DDBJ databases">
        <authorList>
            <person name="Yamashiro T."/>
            <person name="Shiraishi A."/>
            <person name="Satake H."/>
            <person name="Nakayama K."/>
        </authorList>
    </citation>
    <scope>NUCLEOTIDE SEQUENCE</scope>
</reference>
<reference evidence="3" key="1">
    <citation type="journal article" date="2022" name="Int. J. Mol. Sci.">
        <title>Draft Genome of Tanacetum Coccineum: Genomic Comparison of Closely Related Tanacetum-Family Plants.</title>
        <authorList>
            <person name="Yamashiro T."/>
            <person name="Shiraishi A."/>
            <person name="Nakayama K."/>
            <person name="Satake H."/>
        </authorList>
    </citation>
    <scope>NUCLEOTIDE SEQUENCE</scope>
</reference>
<accession>A0ABQ4X2I6</accession>
<feature type="compositionally biased region" description="Acidic residues" evidence="1">
    <location>
        <begin position="230"/>
        <end position="240"/>
    </location>
</feature>
<feature type="chain" id="PRO_5045945686" description="Reverse transcriptase domain-containing protein" evidence="2">
    <location>
        <begin position="19"/>
        <end position="614"/>
    </location>
</feature>
<keyword evidence="4" id="KW-1185">Reference proteome</keyword>
<comment type="caution">
    <text evidence="3">The sequence shown here is derived from an EMBL/GenBank/DDBJ whole genome shotgun (WGS) entry which is preliminary data.</text>
</comment>
<keyword evidence="2" id="KW-0732">Signal</keyword>
<name>A0ABQ4X2I6_9ASTR</name>
<feature type="signal peptide" evidence="2">
    <location>
        <begin position="1"/>
        <end position="18"/>
    </location>
</feature>
<evidence type="ECO:0008006" key="5">
    <source>
        <dbReference type="Google" id="ProtNLM"/>
    </source>
</evidence>
<evidence type="ECO:0000256" key="1">
    <source>
        <dbReference type="SAM" id="MobiDB-lite"/>
    </source>
</evidence>
<feature type="region of interest" description="Disordered" evidence="1">
    <location>
        <begin position="230"/>
        <end position="256"/>
    </location>
</feature>
<evidence type="ECO:0000256" key="2">
    <source>
        <dbReference type="SAM" id="SignalP"/>
    </source>
</evidence>